<evidence type="ECO:0000313" key="2">
    <source>
        <dbReference type="EMBL" id="EEF29749.1"/>
    </source>
</evidence>
<gene>
    <name evidence="2" type="ORF">RCOM_0327020</name>
</gene>
<organism evidence="2 3">
    <name type="scientific">Ricinus communis</name>
    <name type="common">Castor bean</name>
    <dbReference type="NCBI Taxonomy" id="3988"/>
    <lineage>
        <taxon>Eukaryota</taxon>
        <taxon>Viridiplantae</taxon>
        <taxon>Streptophyta</taxon>
        <taxon>Embryophyta</taxon>
        <taxon>Tracheophyta</taxon>
        <taxon>Spermatophyta</taxon>
        <taxon>Magnoliopsida</taxon>
        <taxon>eudicotyledons</taxon>
        <taxon>Gunneridae</taxon>
        <taxon>Pentapetalae</taxon>
        <taxon>rosids</taxon>
        <taxon>fabids</taxon>
        <taxon>Malpighiales</taxon>
        <taxon>Euphorbiaceae</taxon>
        <taxon>Acalyphoideae</taxon>
        <taxon>Acalypheae</taxon>
        <taxon>Ricinus</taxon>
    </lineage>
</organism>
<protein>
    <submittedName>
        <fullName evidence="2">Uncharacterized protein</fullName>
    </submittedName>
</protein>
<feature type="region of interest" description="Disordered" evidence="1">
    <location>
        <begin position="1"/>
        <end position="21"/>
    </location>
</feature>
<evidence type="ECO:0000256" key="1">
    <source>
        <dbReference type="SAM" id="MobiDB-lite"/>
    </source>
</evidence>
<name>B9T327_RICCO</name>
<dbReference type="EMBL" id="EQ974398">
    <property type="protein sequence ID" value="EEF29749.1"/>
    <property type="molecule type" value="Genomic_DNA"/>
</dbReference>
<proteinExistence type="predicted"/>
<dbReference type="InParanoid" id="B9T327"/>
<evidence type="ECO:0000313" key="3">
    <source>
        <dbReference type="Proteomes" id="UP000008311"/>
    </source>
</evidence>
<dbReference type="Proteomes" id="UP000008311">
    <property type="component" value="Unassembled WGS sequence"/>
</dbReference>
<accession>B9T327</accession>
<feature type="non-terminal residue" evidence="2">
    <location>
        <position position="178"/>
    </location>
</feature>
<keyword evidence="3" id="KW-1185">Reference proteome</keyword>
<reference evidence="3" key="1">
    <citation type="journal article" date="2010" name="Nat. Biotechnol.">
        <title>Draft genome sequence of the oilseed species Ricinus communis.</title>
        <authorList>
            <person name="Chan A.P."/>
            <person name="Crabtree J."/>
            <person name="Zhao Q."/>
            <person name="Lorenzi H."/>
            <person name="Orvis J."/>
            <person name="Puiu D."/>
            <person name="Melake-Berhan A."/>
            <person name="Jones K.M."/>
            <person name="Redman J."/>
            <person name="Chen G."/>
            <person name="Cahoon E.B."/>
            <person name="Gedil M."/>
            <person name="Stanke M."/>
            <person name="Haas B.J."/>
            <person name="Wortman J.R."/>
            <person name="Fraser-Liggett C.M."/>
            <person name="Ravel J."/>
            <person name="Rabinowicz P.D."/>
        </authorList>
    </citation>
    <scope>NUCLEOTIDE SEQUENCE [LARGE SCALE GENOMIC DNA]</scope>
    <source>
        <strain evidence="3">cv. Hale</strain>
    </source>
</reference>
<dbReference type="AlphaFoldDB" id="B9T327"/>
<sequence>MVWTEEAEAGANDCSPRRKRSRSSKTSRVLLKAIRNASSSNCIAAFDVELLDCKICFEPLTLPVYQRKLLNLLRYSAKILSMAAEKVLVTARKLSMTITALLHRANAHFQDAILLDHRRIFMLIVVGNTPELRNYGSTFVGPFCKRSQLGSFFWLALYILELASEIKLAIQIARQHKK</sequence>